<dbReference type="Pfam" id="PF12833">
    <property type="entry name" value="HTH_18"/>
    <property type="match status" value="1"/>
</dbReference>
<reference evidence="7" key="1">
    <citation type="submission" date="2023-04" db="EMBL/GenBank/DDBJ databases">
        <title>Comparative genomic analysis of Cohnella hashimotonis sp. nov., isolated from the International Space Station.</title>
        <authorList>
            <person name="Venkateswaran K."/>
            <person name="Simpson A."/>
        </authorList>
    </citation>
    <scope>NUCLEOTIDE SEQUENCE</scope>
    <source>
        <strain evidence="7">F6_2S_P_1</strain>
    </source>
</reference>
<keyword evidence="3" id="KW-0804">Transcription</keyword>
<dbReference type="PROSITE" id="PS01124">
    <property type="entry name" value="HTH_ARAC_FAMILY_2"/>
    <property type="match status" value="1"/>
</dbReference>
<keyword evidence="1" id="KW-0805">Transcription regulation</keyword>
<protein>
    <submittedName>
        <fullName evidence="7">Response regulator</fullName>
    </submittedName>
</protein>
<evidence type="ECO:0000313" key="8">
    <source>
        <dbReference type="Proteomes" id="UP001161691"/>
    </source>
</evidence>
<dbReference type="SUPFAM" id="SSF52172">
    <property type="entry name" value="CheY-like"/>
    <property type="match status" value="1"/>
</dbReference>
<gene>
    <name evidence="7" type="ORF">KB449_28800</name>
</gene>
<evidence type="ECO:0000256" key="2">
    <source>
        <dbReference type="ARBA" id="ARBA00023125"/>
    </source>
</evidence>
<name>A0ABT6TQ54_9BACL</name>
<dbReference type="InterPro" id="IPR018060">
    <property type="entry name" value="HTH_AraC"/>
</dbReference>
<feature type="domain" description="Response regulatory" evidence="6">
    <location>
        <begin position="3"/>
        <end position="120"/>
    </location>
</feature>
<dbReference type="Pfam" id="PF00072">
    <property type="entry name" value="Response_reg"/>
    <property type="match status" value="1"/>
</dbReference>
<dbReference type="InterPro" id="IPR011006">
    <property type="entry name" value="CheY-like_superfamily"/>
</dbReference>
<dbReference type="PANTHER" id="PTHR43280">
    <property type="entry name" value="ARAC-FAMILY TRANSCRIPTIONAL REGULATOR"/>
    <property type="match status" value="1"/>
</dbReference>
<dbReference type="RefSeq" id="WP_282911643.1">
    <property type="nucleotide sequence ID" value="NZ_JAGRPV010000001.1"/>
</dbReference>
<dbReference type="PANTHER" id="PTHR43280:SF2">
    <property type="entry name" value="HTH-TYPE TRANSCRIPTIONAL REGULATOR EXSA"/>
    <property type="match status" value="1"/>
</dbReference>
<proteinExistence type="predicted"/>
<dbReference type="CDD" id="cd17536">
    <property type="entry name" value="REC_YesN-like"/>
    <property type="match status" value="1"/>
</dbReference>
<dbReference type="SUPFAM" id="SSF46689">
    <property type="entry name" value="Homeodomain-like"/>
    <property type="match status" value="2"/>
</dbReference>
<dbReference type="Gene3D" id="1.10.10.60">
    <property type="entry name" value="Homeodomain-like"/>
    <property type="match status" value="2"/>
</dbReference>
<evidence type="ECO:0000259" key="5">
    <source>
        <dbReference type="PROSITE" id="PS01124"/>
    </source>
</evidence>
<keyword evidence="8" id="KW-1185">Reference proteome</keyword>
<comment type="caution">
    <text evidence="7">The sequence shown here is derived from an EMBL/GenBank/DDBJ whole genome shotgun (WGS) entry which is preliminary data.</text>
</comment>
<dbReference type="SMART" id="SM00342">
    <property type="entry name" value="HTH_ARAC"/>
    <property type="match status" value="1"/>
</dbReference>
<organism evidence="7 8">
    <name type="scientific">Cohnella hashimotonis</name>
    <dbReference type="NCBI Taxonomy" id="2826895"/>
    <lineage>
        <taxon>Bacteria</taxon>
        <taxon>Bacillati</taxon>
        <taxon>Bacillota</taxon>
        <taxon>Bacilli</taxon>
        <taxon>Bacillales</taxon>
        <taxon>Paenibacillaceae</taxon>
        <taxon>Cohnella</taxon>
    </lineage>
</organism>
<sequence length="338" mass="38620">MKHILIVDDEPLTVKALVTVLRQYPQPVGSIRTAADGAQALRMIEESPPDLLLTDIRMRKMDGLELCRQVHERYPRIRKVIISGYGDFEYAQACISYGVKEYILKPFTPAKIHSLLAVLLPKSDSTFSIARFEEHIERIVEAVWALDTPQAEAQLEACRSYCRAASATEAEWANLMDDSLSMIRKRLAQRGFEPPAAAEPMPDAAGTDERYIGLYVQVLRWIDELALRRGGQDLMQKAKTYIDEHITREVSLEDVADFLGITPPYLSLLFKKVHKTSFVQYRIAKRIQLAKRLLEVPHHRTNDIAFEVGYENYPHFSRTFKKVTGLSPQEYRSKLGIK</sequence>
<dbReference type="SMART" id="SM00448">
    <property type="entry name" value="REC"/>
    <property type="match status" value="1"/>
</dbReference>
<dbReference type="PROSITE" id="PS50110">
    <property type="entry name" value="RESPONSE_REGULATORY"/>
    <property type="match status" value="1"/>
</dbReference>
<keyword evidence="4" id="KW-0597">Phosphoprotein</keyword>
<accession>A0ABT6TQ54</accession>
<keyword evidence="2" id="KW-0238">DNA-binding</keyword>
<dbReference type="Proteomes" id="UP001161691">
    <property type="component" value="Unassembled WGS sequence"/>
</dbReference>
<evidence type="ECO:0000259" key="6">
    <source>
        <dbReference type="PROSITE" id="PS50110"/>
    </source>
</evidence>
<feature type="domain" description="HTH araC/xylS-type" evidence="5">
    <location>
        <begin position="236"/>
        <end position="334"/>
    </location>
</feature>
<evidence type="ECO:0000256" key="1">
    <source>
        <dbReference type="ARBA" id="ARBA00023015"/>
    </source>
</evidence>
<dbReference type="InterPro" id="IPR020449">
    <property type="entry name" value="Tscrpt_reg_AraC-type_HTH"/>
</dbReference>
<evidence type="ECO:0000256" key="3">
    <source>
        <dbReference type="ARBA" id="ARBA00023163"/>
    </source>
</evidence>
<dbReference type="InterPro" id="IPR001789">
    <property type="entry name" value="Sig_transdc_resp-reg_receiver"/>
</dbReference>
<dbReference type="PRINTS" id="PR00032">
    <property type="entry name" value="HTHARAC"/>
</dbReference>
<evidence type="ECO:0000313" key="7">
    <source>
        <dbReference type="EMBL" id="MDI4648971.1"/>
    </source>
</evidence>
<feature type="modified residue" description="4-aspartylphosphate" evidence="4">
    <location>
        <position position="55"/>
    </location>
</feature>
<dbReference type="Gene3D" id="3.40.50.2300">
    <property type="match status" value="1"/>
</dbReference>
<dbReference type="InterPro" id="IPR009057">
    <property type="entry name" value="Homeodomain-like_sf"/>
</dbReference>
<dbReference type="EMBL" id="JAGRPV010000001">
    <property type="protein sequence ID" value="MDI4648971.1"/>
    <property type="molecule type" value="Genomic_DNA"/>
</dbReference>
<evidence type="ECO:0000256" key="4">
    <source>
        <dbReference type="PROSITE-ProRule" id="PRU00169"/>
    </source>
</evidence>